<dbReference type="OMA" id="VYHICKI"/>
<dbReference type="VEuPathDB" id="AmoebaDB:EHI8A_035180"/>
<name>A0A5K1VSL4_ENTHI</name>
<sequence>MNFKRKIPLCEEKIGELCEPLINSNGVIFCKNCGIILDKSAIEYLPEEDKVKQKKKNEVINTLEHYFQLINLNEIQLKQGKEIYQQINGTTIKVKGKKLEKVLLGIVYYICKIENNGLTIKEISKSINHTEQEILFGYKLLEKLIPEIKTGGNGNNLLNSLINKYCISNNFNNYLNQALKISKPIQSVLEGKKPNTIAVVTIFFVLRYYNVLNGSIEKIITTNCDVTISNVRQVLQILDKNKETLEKMLKQFDAIELMKQ</sequence>
<gene>
    <name evidence="1" type="ORF">CL6EHI_080230</name>
</gene>
<dbReference type="EMBL" id="BDEQ01000001">
    <property type="protein sequence ID" value="GAT98081.1"/>
    <property type="molecule type" value="Genomic_DNA"/>
</dbReference>
<dbReference type="CDD" id="cd00043">
    <property type="entry name" value="CYCLIN_SF"/>
    <property type="match status" value="1"/>
</dbReference>
<protein>
    <recommendedName>
        <fullName evidence="3">Transcription initiation factor iib</fullName>
    </recommendedName>
</protein>
<evidence type="ECO:0000313" key="1">
    <source>
        <dbReference type="EMBL" id="GAT98081.1"/>
    </source>
</evidence>
<comment type="caution">
    <text evidence="1">The sequence shown here is derived from an EMBL/GenBank/DDBJ whole genome shotgun (WGS) entry which is preliminary data.</text>
</comment>
<accession>A0A5K1VSL4</accession>
<dbReference type="VEuPathDB" id="AmoebaDB:EHI_080230"/>
<evidence type="ECO:0000313" key="2">
    <source>
        <dbReference type="Proteomes" id="UP000078387"/>
    </source>
</evidence>
<dbReference type="InterPro" id="IPR036915">
    <property type="entry name" value="Cyclin-like_sf"/>
</dbReference>
<dbReference type="VEuPathDB" id="AmoebaDB:EHI5A_061870"/>
<proteinExistence type="predicted"/>
<dbReference type="AlphaFoldDB" id="A0A5K1VSL4"/>
<dbReference type="Proteomes" id="UP000078387">
    <property type="component" value="Unassembled WGS sequence"/>
</dbReference>
<evidence type="ECO:0008006" key="3">
    <source>
        <dbReference type="Google" id="ProtNLM"/>
    </source>
</evidence>
<organism evidence="1 2">
    <name type="scientific">Entamoeba histolytica</name>
    <dbReference type="NCBI Taxonomy" id="5759"/>
    <lineage>
        <taxon>Eukaryota</taxon>
        <taxon>Amoebozoa</taxon>
        <taxon>Evosea</taxon>
        <taxon>Archamoebae</taxon>
        <taxon>Mastigamoebida</taxon>
        <taxon>Entamoebidae</taxon>
        <taxon>Entamoeba</taxon>
    </lineage>
</organism>
<reference evidence="1 2" key="1">
    <citation type="submission" date="2016-05" db="EMBL/GenBank/DDBJ databases">
        <title>First whole genome sequencing of Entamoeba histolytica HM1:IMSS-clone-6.</title>
        <authorList>
            <person name="Mukherjee Avik.K."/>
            <person name="Izumyama S."/>
            <person name="Nakada-Tsukui K."/>
            <person name="Nozaki T."/>
        </authorList>
    </citation>
    <scope>NUCLEOTIDE SEQUENCE [LARGE SCALE GENOMIC DNA]</scope>
    <source>
        <strain evidence="1 2">HM1:IMSS clone 6</strain>
    </source>
</reference>
<dbReference type="SUPFAM" id="SSF47954">
    <property type="entry name" value="Cyclin-like"/>
    <property type="match status" value="1"/>
</dbReference>
<dbReference type="VEuPathDB" id="AmoebaDB:KM1_073790"/>
<dbReference type="Gene3D" id="1.10.472.10">
    <property type="entry name" value="Cyclin-like"/>
    <property type="match status" value="1"/>
</dbReference>
<dbReference type="VEuPathDB" id="AmoebaDB:EHI7A_035260"/>